<accession>A0A7S8IZT9</accession>
<dbReference type="PANTHER" id="PTHR34977:SF1">
    <property type="entry name" value="UPF0337 PROTEIN YJBJ"/>
    <property type="match status" value="1"/>
</dbReference>
<dbReference type="SUPFAM" id="SSF69047">
    <property type="entry name" value="Hypothetical protein YjbJ"/>
    <property type="match status" value="1"/>
</dbReference>
<proteinExistence type="inferred from homology"/>
<evidence type="ECO:0000259" key="2">
    <source>
        <dbReference type="Pfam" id="PF05532"/>
    </source>
</evidence>
<dbReference type="PANTHER" id="PTHR34977">
    <property type="entry name" value="UPF0337 PROTEIN YJBJ"/>
    <property type="match status" value="1"/>
</dbReference>
<evidence type="ECO:0000313" key="4">
    <source>
        <dbReference type="Proteomes" id="UP000593737"/>
    </source>
</evidence>
<dbReference type="EMBL" id="CP047423">
    <property type="protein sequence ID" value="QPD04424.1"/>
    <property type="molecule type" value="Genomic_DNA"/>
</dbReference>
<evidence type="ECO:0000313" key="3">
    <source>
        <dbReference type="EMBL" id="QPD04424.1"/>
    </source>
</evidence>
<sequence>MNAEQFKGKWSQFKGEAKRQWGKLTDDDLTEAEGNYDKFIGRVQERYGDKKEDVMKWTNDWYEKQVDEAGSPTRK</sequence>
<dbReference type="InterPro" id="IPR036629">
    <property type="entry name" value="YjbJ_sf"/>
</dbReference>
<gene>
    <name evidence="3" type="ORF">Nkreftii_002198</name>
</gene>
<dbReference type="Pfam" id="PF05532">
    <property type="entry name" value="CsbD"/>
    <property type="match status" value="1"/>
</dbReference>
<dbReference type="PIRSF" id="PIRSF039008">
    <property type="entry name" value="YjbJ"/>
    <property type="match status" value="1"/>
</dbReference>
<comment type="similarity">
    <text evidence="1">Belongs to the UPF0337 (CsbD) family.</text>
</comment>
<name>A0A7S8IZT9_9BACT</name>
<dbReference type="InterPro" id="IPR008462">
    <property type="entry name" value="CsbD"/>
</dbReference>
<dbReference type="InterPro" id="IPR026042">
    <property type="entry name" value="YjbJ"/>
</dbReference>
<feature type="domain" description="CsbD-like" evidence="2">
    <location>
        <begin position="5"/>
        <end position="54"/>
    </location>
</feature>
<protein>
    <submittedName>
        <fullName evidence="3">Putative stress response protein</fullName>
    </submittedName>
</protein>
<dbReference type="Proteomes" id="UP000593737">
    <property type="component" value="Chromosome"/>
</dbReference>
<reference evidence="3 4" key="1">
    <citation type="journal article" date="2020" name="ISME J.">
        <title>Enrichment and physiological characterization of a novel comammox Nitrospira indicates ammonium inhibition of complete nitrification.</title>
        <authorList>
            <person name="Sakoula D."/>
            <person name="Koch H."/>
            <person name="Frank J."/>
            <person name="Jetten M.S.M."/>
            <person name="van Kessel M.A.H.J."/>
            <person name="Lucker S."/>
        </authorList>
    </citation>
    <scope>NUCLEOTIDE SEQUENCE [LARGE SCALE GENOMIC DNA]</scope>
    <source>
        <strain evidence="3">Comreactor17</strain>
    </source>
</reference>
<dbReference type="KEGG" id="nkf:Nkreftii_002198"/>
<dbReference type="Gene3D" id="1.10.1470.10">
    <property type="entry name" value="YjbJ"/>
    <property type="match status" value="1"/>
</dbReference>
<evidence type="ECO:0000256" key="1">
    <source>
        <dbReference type="ARBA" id="ARBA00009129"/>
    </source>
</evidence>
<organism evidence="3 4">
    <name type="scientific">Candidatus Nitrospira kreftii</name>
    <dbReference type="NCBI Taxonomy" id="2652173"/>
    <lineage>
        <taxon>Bacteria</taxon>
        <taxon>Pseudomonadati</taxon>
        <taxon>Nitrospirota</taxon>
        <taxon>Nitrospiria</taxon>
        <taxon>Nitrospirales</taxon>
        <taxon>Nitrospiraceae</taxon>
        <taxon>Nitrospira</taxon>
    </lineage>
</organism>
<dbReference type="AlphaFoldDB" id="A0A7S8IZT9"/>
<dbReference type="InterPro" id="IPR050423">
    <property type="entry name" value="UPF0337_stress_rsp"/>
</dbReference>